<dbReference type="Proteomes" id="UP001590950">
    <property type="component" value="Unassembled WGS sequence"/>
</dbReference>
<reference evidence="2 3" key="1">
    <citation type="submission" date="2024-09" db="EMBL/GenBank/DDBJ databases">
        <title>Rethinking Asexuality: The Enigmatic Case of Functional Sexual Genes in Lepraria (Stereocaulaceae).</title>
        <authorList>
            <person name="Doellman M."/>
            <person name="Sun Y."/>
            <person name="Barcenas-Pena A."/>
            <person name="Lumbsch H.T."/>
            <person name="Grewe F."/>
        </authorList>
    </citation>
    <scope>NUCLEOTIDE SEQUENCE [LARGE SCALE GENOMIC DNA]</scope>
    <source>
        <strain evidence="2 3">Mercado 3170</strain>
    </source>
</reference>
<dbReference type="SUPFAM" id="SSF51182">
    <property type="entry name" value="RmlC-like cupins"/>
    <property type="match status" value="1"/>
</dbReference>
<protein>
    <recommendedName>
        <fullName evidence="1">Phosphomannose isomerase type I catalytic domain-containing protein</fullName>
    </recommendedName>
</protein>
<dbReference type="InterPro" id="IPR016305">
    <property type="entry name" value="Mannose-6-P_Isomerase"/>
</dbReference>
<dbReference type="EMBL" id="JBEFKJ010000016">
    <property type="protein sequence ID" value="KAL2041666.1"/>
    <property type="molecule type" value="Genomic_DNA"/>
</dbReference>
<keyword evidence="3" id="KW-1185">Reference proteome</keyword>
<dbReference type="Gene3D" id="2.60.120.10">
    <property type="entry name" value="Jelly Rolls"/>
    <property type="match status" value="1"/>
</dbReference>
<evidence type="ECO:0000313" key="3">
    <source>
        <dbReference type="Proteomes" id="UP001590950"/>
    </source>
</evidence>
<dbReference type="PANTHER" id="PTHR10309:SF4">
    <property type="entry name" value="MANNOSE-6-PHOSPHATE ISOMERASE"/>
    <property type="match status" value="1"/>
</dbReference>
<dbReference type="InterPro" id="IPR011051">
    <property type="entry name" value="RmlC_Cupin_sf"/>
</dbReference>
<dbReference type="PANTHER" id="PTHR10309">
    <property type="entry name" value="MANNOSE-6-PHOSPHATE ISOMERASE"/>
    <property type="match status" value="1"/>
</dbReference>
<dbReference type="CDD" id="cd07011">
    <property type="entry name" value="cupin_PMI_type_I_N"/>
    <property type="match status" value="1"/>
</dbReference>
<comment type="caution">
    <text evidence="2">The sequence shown here is derived from an EMBL/GenBank/DDBJ whole genome shotgun (WGS) entry which is preliminary data.</text>
</comment>
<dbReference type="Pfam" id="PF20511">
    <property type="entry name" value="PMI_typeI_cat"/>
    <property type="match status" value="1"/>
</dbReference>
<accession>A0ABR4A8C5</accession>
<gene>
    <name evidence="2" type="ORF">N7G274_005450</name>
</gene>
<evidence type="ECO:0000259" key="1">
    <source>
        <dbReference type="Pfam" id="PF20511"/>
    </source>
</evidence>
<name>A0ABR4A8C5_9LECA</name>
<dbReference type="InterPro" id="IPR046457">
    <property type="entry name" value="PMI_typeI_cat"/>
</dbReference>
<feature type="domain" description="Phosphomannose isomerase type I catalytic" evidence="1">
    <location>
        <begin position="1"/>
        <end position="100"/>
    </location>
</feature>
<sequence>MGDYPVLPAKSLKSGVELHKIVDENKEQLLGQKCIEKFGGVIPFLLKILSIAKALPLQLHPNKDLASKLHKENPKQFTYDNHKPEIAIAWGHFEVFAGWMPTSEIQALFDSLPPLQKFLPNKQAKCDNETLRSVVETKLKPSDESIKECQRELREIPRENYGKHTYVLDILPRLQDQYSIEDPANLVVLLYVPGTPPPLFSTMNFLTLPASSAIHVPADCPHAYLSGTIAERIARSNNVLNTGFCPRASRTNISLFTSAH</sequence>
<organism evidence="2 3">
    <name type="scientific">Stereocaulon virgatum</name>
    <dbReference type="NCBI Taxonomy" id="373712"/>
    <lineage>
        <taxon>Eukaryota</taxon>
        <taxon>Fungi</taxon>
        <taxon>Dikarya</taxon>
        <taxon>Ascomycota</taxon>
        <taxon>Pezizomycotina</taxon>
        <taxon>Lecanoromycetes</taxon>
        <taxon>OSLEUM clade</taxon>
        <taxon>Lecanoromycetidae</taxon>
        <taxon>Lecanorales</taxon>
        <taxon>Lecanorineae</taxon>
        <taxon>Stereocaulaceae</taxon>
        <taxon>Stereocaulon</taxon>
    </lineage>
</organism>
<proteinExistence type="predicted"/>
<evidence type="ECO:0000313" key="2">
    <source>
        <dbReference type="EMBL" id="KAL2041666.1"/>
    </source>
</evidence>
<dbReference type="InterPro" id="IPR014710">
    <property type="entry name" value="RmlC-like_jellyroll"/>
</dbReference>
<dbReference type="PRINTS" id="PR00714">
    <property type="entry name" value="MAN6PISMRASE"/>
</dbReference>